<gene>
    <name evidence="1" type="ORF">PPENT_87.1.T0940180</name>
</gene>
<dbReference type="EMBL" id="CAJJDO010000094">
    <property type="protein sequence ID" value="CAD8189745.1"/>
    <property type="molecule type" value="Genomic_DNA"/>
</dbReference>
<evidence type="ECO:0000313" key="2">
    <source>
        <dbReference type="Proteomes" id="UP000689195"/>
    </source>
</evidence>
<reference evidence="1" key="1">
    <citation type="submission" date="2021-01" db="EMBL/GenBank/DDBJ databases">
        <authorList>
            <consortium name="Genoscope - CEA"/>
            <person name="William W."/>
        </authorList>
    </citation>
    <scope>NUCLEOTIDE SEQUENCE</scope>
</reference>
<proteinExistence type="predicted"/>
<accession>A0A8S1WMQ8</accession>
<organism evidence="1 2">
    <name type="scientific">Paramecium pentaurelia</name>
    <dbReference type="NCBI Taxonomy" id="43138"/>
    <lineage>
        <taxon>Eukaryota</taxon>
        <taxon>Sar</taxon>
        <taxon>Alveolata</taxon>
        <taxon>Ciliophora</taxon>
        <taxon>Intramacronucleata</taxon>
        <taxon>Oligohymenophorea</taxon>
        <taxon>Peniculida</taxon>
        <taxon>Parameciidae</taxon>
        <taxon>Paramecium</taxon>
    </lineage>
</organism>
<name>A0A8S1WMQ8_9CILI</name>
<sequence length="216" mass="25016">MDLPTMMRLLGFEFASESKLNQQLPMVNCNGYTAFRDAVCEGNKLMLELYNLCCKFDVQDHYKFVHVILTDGEDNRSKISLKEFLDYQSLLQLLLQKNILQTFYIGVNVENNYIVKQEMQAILKCSGNSAEYHSISSNGINDIFQKIQMKIGVRVEQRNLVIGNQQATISLRQQQISPIFQVQINNYIVLFNLDISQSMQQSLLSCERFFSQSWIK</sequence>
<protein>
    <recommendedName>
        <fullName evidence="3">VWFA domain-containing protein</fullName>
    </recommendedName>
</protein>
<evidence type="ECO:0008006" key="3">
    <source>
        <dbReference type="Google" id="ProtNLM"/>
    </source>
</evidence>
<dbReference type="OrthoDB" id="299997at2759"/>
<dbReference type="Proteomes" id="UP000689195">
    <property type="component" value="Unassembled WGS sequence"/>
</dbReference>
<evidence type="ECO:0000313" key="1">
    <source>
        <dbReference type="EMBL" id="CAD8189745.1"/>
    </source>
</evidence>
<keyword evidence="2" id="KW-1185">Reference proteome</keyword>
<comment type="caution">
    <text evidence="1">The sequence shown here is derived from an EMBL/GenBank/DDBJ whole genome shotgun (WGS) entry which is preliminary data.</text>
</comment>
<dbReference type="AlphaFoldDB" id="A0A8S1WMQ8"/>